<dbReference type="Gene3D" id="3.20.20.100">
    <property type="entry name" value="NADP-dependent oxidoreductase domain"/>
    <property type="match status" value="1"/>
</dbReference>
<dbReference type="InterPro" id="IPR036812">
    <property type="entry name" value="NAD(P)_OxRdtase_dom_sf"/>
</dbReference>
<dbReference type="Pfam" id="PF00248">
    <property type="entry name" value="Aldo_ket_red"/>
    <property type="match status" value="1"/>
</dbReference>
<dbReference type="CDD" id="cd19075">
    <property type="entry name" value="AKR_AKR7A1-5"/>
    <property type="match status" value="1"/>
</dbReference>
<protein>
    <submittedName>
        <fullName evidence="3">Related to aldehyde reductase</fullName>
    </submittedName>
</protein>
<organism evidence="3 4">
    <name type="scientific">Phialocephala subalpina</name>
    <dbReference type="NCBI Taxonomy" id="576137"/>
    <lineage>
        <taxon>Eukaryota</taxon>
        <taxon>Fungi</taxon>
        <taxon>Dikarya</taxon>
        <taxon>Ascomycota</taxon>
        <taxon>Pezizomycotina</taxon>
        <taxon>Leotiomycetes</taxon>
        <taxon>Helotiales</taxon>
        <taxon>Mollisiaceae</taxon>
        <taxon>Phialocephala</taxon>
        <taxon>Phialocephala fortinii species complex</taxon>
    </lineage>
</organism>
<dbReference type="PANTHER" id="PTHR43364">
    <property type="entry name" value="NADH-SPECIFIC METHYLGLYOXAL REDUCTASE-RELATED"/>
    <property type="match status" value="1"/>
</dbReference>
<dbReference type="GO" id="GO:0016491">
    <property type="term" value="F:oxidoreductase activity"/>
    <property type="evidence" value="ECO:0007669"/>
    <property type="project" value="UniProtKB-KW"/>
</dbReference>
<proteinExistence type="predicted"/>
<dbReference type="Proteomes" id="UP000184330">
    <property type="component" value="Unassembled WGS sequence"/>
</dbReference>
<dbReference type="InterPro" id="IPR050523">
    <property type="entry name" value="AKR_Detox_Biosynth"/>
</dbReference>
<gene>
    <name evidence="3" type="ORF">PAC_08077</name>
</gene>
<sequence length="336" mass="38578">MAPPSTKLKIVFGAMTIGKENTLGARVFTKDGANALIDVFQKHGHNEIDTARVYGNGTTEEILAETDWEKRGIIMDTKLYPNKGSPMNPDDQYDHTPEDVRRGLMASLKALNTKKIDMFYLHGPDRKHPFEDTLREVNKLHQEGYFTRFGVSNYMSWEVAKICEICEKNGWIKPVAYQGIYHALQRSIEAELFPCLRHYGIALYAFQPLAGGFLTGRYTRNQEEFEPGSRFDPKKWQGTLHRGRYWNDSYFDALDIIKPVADKYSLNMAEVAMRWIEHHSFMKKEFDDAIIVGASSTKHLEENLVDLEKGPLPEDVVEALEKAWLKTKGVAPKYWH</sequence>
<dbReference type="PRINTS" id="PR00069">
    <property type="entry name" value="ALDKETRDTASE"/>
</dbReference>
<dbReference type="SUPFAM" id="SSF51430">
    <property type="entry name" value="NAD(P)-linked oxidoreductase"/>
    <property type="match status" value="1"/>
</dbReference>
<evidence type="ECO:0000256" key="1">
    <source>
        <dbReference type="ARBA" id="ARBA00023002"/>
    </source>
</evidence>
<reference evidence="3 4" key="1">
    <citation type="submission" date="2016-03" db="EMBL/GenBank/DDBJ databases">
        <authorList>
            <person name="Ploux O."/>
        </authorList>
    </citation>
    <scope>NUCLEOTIDE SEQUENCE [LARGE SCALE GENOMIC DNA]</scope>
    <source>
        <strain evidence="3 4">UAMH 11012</strain>
    </source>
</reference>
<evidence type="ECO:0000259" key="2">
    <source>
        <dbReference type="Pfam" id="PF00248"/>
    </source>
</evidence>
<keyword evidence="4" id="KW-1185">Reference proteome</keyword>
<evidence type="ECO:0000313" key="3">
    <source>
        <dbReference type="EMBL" id="CZR58186.1"/>
    </source>
</evidence>
<dbReference type="PANTHER" id="PTHR43364:SF4">
    <property type="entry name" value="NAD(P)-LINKED OXIDOREDUCTASE SUPERFAMILY PROTEIN"/>
    <property type="match status" value="1"/>
</dbReference>
<name>A0A1L7WZI2_9HELO</name>
<dbReference type="InterPro" id="IPR020471">
    <property type="entry name" value="AKR"/>
</dbReference>
<accession>A0A1L7WZI2</accession>
<evidence type="ECO:0000313" key="4">
    <source>
        <dbReference type="Proteomes" id="UP000184330"/>
    </source>
</evidence>
<keyword evidence="1" id="KW-0560">Oxidoreductase</keyword>
<dbReference type="EMBL" id="FJOG01000011">
    <property type="protein sequence ID" value="CZR58186.1"/>
    <property type="molecule type" value="Genomic_DNA"/>
</dbReference>
<feature type="domain" description="NADP-dependent oxidoreductase" evidence="2">
    <location>
        <begin position="9"/>
        <end position="324"/>
    </location>
</feature>
<dbReference type="InterPro" id="IPR023210">
    <property type="entry name" value="NADP_OxRdtase_dom"/>
</dbReference>
<dbReference type="STRING" id="576137.A0A1L7WZI2"/>
<dbReference type="AlphaFoldDB" id="A0A1L7WZI2"/>
<dbReference type="OrthoDB" id="48988at2759"/>